<reference evidence="3" key="2">
    <citation type="submission" date="2019-09" db="EMBL/GenBank/DDBJ databases">
        <title>Taxonomic note: a critical rebuttal of the proposed division of the genus Arcobacter into six genera, emended descriptions of Arcobacter anaerophilus and the genus Arcobacter, and an assessment of genus-level boundaries for Epsilonproteobacteria using in silico genomic comparator tools.</title>
        <authorList>
            <person name="On S.L.W."/>
            <person name="Miller W.G."/>
            <person name="Biggs P."/>
            <person name="Cornelius A."/>
            <person name="Vandamme P."/>
        </authorList>
    </citation>
    <scope>NUCLEOTIDE SEQUENCE [LARGE SCALE GENOMIC DNA]</scope>
    <source>
        <strain evidence="3">LMG 26638</strain>
    </source>
</reference>
<dbReference type="AlphaFoldDB" id="A0A5C2HGH0"/>
<name>A0A5C2HGH0_9BACT</name>
<dbReference type="EMBL" id="CP035928">
    <property type="protein sequence ID" value="QEP35502.1"/>
    <property type="molecule type" value="Genomic_DNA"/>
</dbReference>
<dbReference type="InterPro" id="IPR002826">
    <property type="entry name" value="MptE-like"/>
</dbReference>
<feature type="domain" description="6-hydroxymethylpterin diphosphokinase MptE-like" evidence="1">
    <location>
        <begin position="252"/>
        <end position="408"/>
    </location>
</feature>
<proteinExistence type="predicted"/>
<keyword evidence="4" id="KW-1185">Reference proteome</keyword>
<dbReference type="PANTHER" id="PTHR41786:SF1">
    <property type="entry name" value="6-HYDROXYMETHYLPTERIN DIPHOSPHOKINASE MPTE-LIKE DOMAIN-CONTAINING PROTEIN"/>
    <property type="match status" value="1"/>
</dbReference>
<evidence type="ECO:0000313" key="3">
    <source>
        <dbReference type="EMBL" id="QEP35502.1"/>
    </source>
</evidence>
<dbReference type="Proteomes" id="UP000322726">
    <property type="component" value="Chromosome"/>
</dbReference>
<evidence type="ECO:0000259" key="2">
    <source>
        <dbReference type="Pfam" id="PF20157"/>
    </source>
</evidence>
<dbReference type="OrthoDB" id="5291305at2"/>
<dbReference type="KEGG" id="apai:APAC_2448"/>
<dbReference type="Pfam" id="PF01973">
    <property type="entry name" value="MptE-like"/>
    <property type="match status" value="1"/>
</dbReference>
<evidence type="ECO:0000313" key="4">
    <source>
        <dbReference type="Proteomes" id="UP000322726"/>
    </source>
</evidence>
<dbReference type="RefSeq" id="WP_130234390.1">
    <property type="nucleotide sequence ID" value="NZ_BMEF01000015.1"/>
</dbReference>
<evidence type="ECO:0000259" key="1">
    <source>
        <dbReference type="Pfam" id="PF01973"/>
    </source>
</evidence>
<accession>A0A5C2HGH0</accession>
<organism evidence="3 4">
    <name type="scientific">Malaciobacter pacificus</name>
    <dbReference type="NCBI Taxonomy" id="1080223"/>
    <lineage>
        <taxon>Bacteria</taxon>
        <taxon>Pseudomonadati</taxon>
        <taxon>Campylobacterota</taxon>
        <taxon>Epsilonproteobacteria</taxon>
        <taxon>Campylobacterales</taxon>
        <taxon>Arcobacteraceae</taxon>
        <taxon>Malaciobacter</taxon>
    </lineage>
</organism>
<dbReference type="Pfam" id="PF20157">
    <property type="entry name" value="Maf_flag10_N"/>
    <property type="match status" value="1"/>
</dbReference>
<sequence>MTEIELAEIQNTMMAIYKKNINFFINCYPSLYEKILKLEEQNVFKYEIEFINNHFELVDSNRNLTYNCDPYFDAEHRVNNLSSESNFLLIKLDSKYELRKSYDERIDPYKILNRYIEKIDGKNIQPNEKFIFLGSILGFHISEIVNKTEFKTFLIVEDSLEIFRLSMFLNDYEELSRNKKLFFCINEENKSSIIDDFLNYKFEDNHKIKFEVASKNEIYLVEELSNLFLQKNELNYPFSEYLISYLRGIKYLQNGYRLLKLNQNHKILENQNVLFLGGGLSLKENIDFIVENQNKFLIVCVAAVLKILEQNEIIPDIIISSDSSEIIKEQFNVDDKYYKNSIVLLSNKTDEKVVELLPKENIFLFNDALEIFDNTGVNTGVNVGNIGYSILLKLGVKNIYLLGFDACVDAKKGKSHSTNDDIKEFKKFDIINDDKINSETHLIKVAGNFKEFVNTTSHFKGMIECFDEIKDNYVIEAFNLSNGAFLPGIKPLEVKKCFLNEVLNKELAKEEIHLTLLDISKNHLSELENKIINDDLSVLEKFEKLELSSIYNNFNSLKKNESSLLIQILNKYFKLVLPWYYYLKEFNENKANELFQNDFKNIINFIKVKK</sequence>
<feature type="domain" description="Glycosyltransferase Maf N-terminal" evidence="2">
    <location>
        <begin position="17"/>
        <end position="177"/>
    </location>
</feature>
<gene>
    <name evidence="3" type="primary">maf2</name>
    <name evidence="3" type="ORF">APAC_2448</name>
</gene>
<protein>
    <submittedName>
        <fullName evidence="3">Motility accessory factor</fullName>
    </submittedName>
</protein>
<dbReference type="PANTHER" id="PTHR41786">
    <property type="entry name" value="MOTILITY ACCESSORY FACTOR MAF"/>
    <property type="match status" value="1"/>
</dbReference>
<reference evidence="3" key="1">
    <citation type="submission" date="2019-09" db="EMBL/GenBank/DDBJ databases">
        <title>Complete genome sequencing of four Arcobacter species reveals a diverse suite of mobile elements.</title>
        <authorList>
            <person name="Miller W.G."/>
            <person name="Yee E."/>
            <person name="Bono J.L."/>
        </authorList>
    </citation>
    <scope>NUCLEOTIDE SEQUENCE [LARGE SCALE GENOMIC DNA]</scope>
    <source>
        <strain evidence="3">LMG 26638</strain>
    </source>
</reference>
<dbReference type="InterPro" id="IPR045376">
    <property type="entry name" value="Maf_N"/>
</dbReference>